<organism evidence="2 3">
    <name type="scientific">Symbiobacterium terraclitae</name>
    <dbReference type="NCBI Taxonomy" id="557451"/>
    <lineage>
        <taxon>Bacteria</taxon>
        <taxon>Bacillati</taxon>
        <taxon>Bacillota</taxon>
        <taxon>Clostridia</taxon>
        <taxon>Eubacteriales</taxon>
        <taxon>Symbiobacteriaceae</taxon>
        <taxon>Symbiobacterium</taxon>
    </lineage>
</organism>
<dbReference type="Gene3D" id="3.40.50.720">
    <property type="entry name" value="NAD(P)-binding Rossmann-like Domain"/>
    <property type="match status" value="1"/>
</dbReference>
<comment type="caution">
    <text evidence="2">The sequence shown here is derived from an EMBL/GenBank/DDBJ whole genome shotgun (WGS) entry which is preliminary data.</text>
</comment>
<dbReference type="EMBL" id="JAGGLG010000003">
    <property type="protein sequence ID" value="MBP2017221.1"/>
    <property type="molecule type" value="Genomic_DNA"/>
</dbReference>
<gene>
    <name evidence="2" type="ORF">J2Z79_000595</name>
</gene>
<dbReference type="PANTHER" id="PTHR10953">
    <property type="entry name" value="UBIQUITIN-ACTIVATING ENZYME E1"/>
    <property type="match status" value="1"/>
</dbReference>
<dbReference type="Pfam" id="PF00899">
    <property type="entry name" value="ThiF"/>
    <property type="match status" value="1"/>
</dbReference>
<name>A0ABS4JQQ4_9FIRM</name>
<protein>
    <submittedName>
        <fullName evidence="2">Adenylyltransferase/sulfurtransferase</fullName>
    </submittedName>
</protein>
<dbReference type="PANTHER" id="PTHR10953:SF102">
    <property type="entry name" value="ADENYLYLTRANSFERASE AND SULFURTRANSFERASE MOCS3"/>
    <property type="match status" value="1"/>
</dbReference>
<evidence type="ECO:0000313" key="3">
    <source>
        <dbReference type="Proteomes" id="UP001519289"/>
    </source>
</evidence>
<keyword evidence="2" id="KW-0548">Nucleotidyltransferase</keyword>
<keyword evidence="2" id="KW-0808">Transferase</keyword>
<dbReference type="SUPFAM" id="SSF69572">
    <property type="entry name" value="Activating enzymes of the ubiquitin-like proteins"/>
    <property type="match status" value="1"/>
</dbReference>
<dbReference type="Proteomes" id="UP001519289">
    <property type="component" value="Unassembled WGS sequence"/>
</dbReference>
<evidence type="ECO:0000313" key="2">
    <source>
        <dbReference type="EMBL" id="MBP2017221.1"/>
    </source>
</evidence>
<dbReference type="GO" id="GO:0016779">
    <property type="term" value="F:nucleotidyltransferase activity"/>
    <property type="evidence" value="ECO:0007669"/>
    <property type="project" value="UniProtKB-KW"/>
</dbReference>
<dbReference type="RefSeq" id="WP_209465367.1">
    <property type="nucleotide sequence ID" value="NZ_JAGGLG010000003.1"/>
</dbReference>
<dbReference type="PRINTS" id="PR00368">
    <property type="entry name" value="FADPNR"/>
</dbReference>
<feature type="domain" description="THIF-type NAD/FAD binding fold" evidence="1">
    <location>
        <begin position="11"/>
        <end position="243"/>
    </location>
</feature>
<dbReference type="InterPro" id="IPR045886">
    <property type="entry name" value="ThiF/MoeB/HesA"/>
</dbReference>
<dbReference type="InterPro" id="IPR035985">
    <property type="entry name" value="Ubiquitin-activating_enz"/>
</dbReference>
<accession>A0ABS4JQQ4</accession>
<reference evidence="2 3" key="1">
    <citation type="submission" date="2021-03" db="EMBL/GenBank/DDBJ databases">
        <title>Genomic Encyclopedia of Type Strains, Phase IV (KMG-IV): sequencing the most valuable type-strain genomes for metagenomic binning, comparative biology and taxonomic classification.</title>
        <authorList>
            <person name="Goeker M."/>
        </authorList>
    </citation>
    <scope>NUCLEOTIDE SEQUENCE [LARGE SCALE GENOMIC DNA]</scope>
    <source>
        <strain evidence="2 3">DSM 27138</strain>
    </source>
</reference>
<sequence>MSLTEQEILRYSRHIILPEVGGRGQKRIKAASVLVAGQGAAGSAAGMYLAAAGVGRITLWDPAELAAADLSGAIAHTLARIGQNRAESGRAKLEAINPDAEVKAVADPDALPALVAGHQVVVATTGDWDAVQAAAIASGAAVVFAGARGASGALFAYRPGEPCLGCIGADRAAEAGLVPEAGGTGGDGRVVAAAGGVIGTAAATEALKLILGIGTPLTGRLLRYDGWEARFRESGVARRAECPLCAGR</sequence>
<keyword evidence="3" id="KW-1185">Reference proteome</keyword>
<dbReference type="InterPro" id="IPR000594">
    <property type="entry name" value="ThiF_NAD_FAD-bd"/>
</dbReference>
<evidence type="ECO:0000259" key="1">
    <source>
        <dbReference type="Pfam" id="PF00899"/>
    </source>
</evidence>
<proteinExistence type="predicted"/>